<dbReference type="AlphaFoldDB" id="A0A314XNR5"/>
<dbReference type="PANTHER" id="PTHR33070:SF109">
    <property type="entry name" value="DOMAIN PROTEIN, PUTATIVE (DUF241)-RELATED"/>
    <property type="match status" value="1"/>
</dbReference>
<dbReference type="Pfam" id="PF03087">
    <property type="entry name" value="BPS1"/>
    <property type="match status" value="1"/>
</dbReference>
<keyword evidence="1" id="KW-0175">Coiled coil</keyword>
<dbReference type="InterPro" id="IPR004320">
    <property type="entry name" value="BPS1_pln"/>
</dbReference>
<dbReference type="GO" id="GO:0048364">
    <property type="term" value="P:root development"/>
    <property type="evidence" value="ECO:0007669"/>
    <property type="project" value="InterPro"/>
</dbReference>
<feature type="coiled-coil region" evidence="1">
    <location>
        <begin position="44"/>
        <end position="71"/>
    </location>
</feature>
<evidence type="ECO:0000313" key="3">
    <source>
        <dbReference type="Proteomes" id="UP000250321"/>
    </source>
</evidence>
<accession>A0A314XNR5</accession>
<proteinExistence type="predicted"/>
<dbReference type="EMBL" id="PJQY01002203">
    <property type="protein sequence ID" value="PQP95682.1"/>
    <property type="molecule type" value="Genomic_DNA"/>
</dbReference>
<protein>
    <submittedName>
        <fullName evidence="2">Uncharacterized protein</fullName>
    </submittedName>
</protein>
<dbReference type="GO" id="GO:0048367">
    <property type="term" value="P:shoot system development"/>
    <property type="evidence" value="ECO:0007669"/>
    <property type="project" value="InterPro"/>
</dbReference>
<reference evidence="2 3" key="1">
    <citation type="submission" date="2018-02" db="EMBL/GenBank/DDBJ databases">
        <title>Draft genome of wild Prunus yedoensis var. nudiflora.</title>
        <authorList>
            <person name="Baek S."/>
            <person name="Kim J.-H."/>
            <person name="Choi K."/>
            <person name="Kim G.-B."/>
            <person name="Cho A."/>
            <person name="Jang H."/>
            <person name="Shin C.-H."/>
            <person name="Yu H.-J."/>
            <person name="Mun J.-H."/>
        </authorList>
    </citation>
    <scope>NUCLEOTIDE SEQUENCE [LARGE SCALE GENOMIC DNA]</scope>
    <source>
        <strain evidence="3">cv. Jeju island</strain>
        <tissue evidence="2">Leaf</tissue>
    </source>
</reference>
<evidence type="ECO:0000313" key="2">
    <source>
        <dbReference type="EMBL" id="PQP95682.1"/>
    </source>
</evidence>
<dbReference type="PANTHER" id="PTHR33070">
    <property type="entry name" value="OS06G0725500 PROTEIN"/>
    <property type="match status" value="1"/>
</dbReference>
<dbReference type="Proteomes" id="UP000250321">
    <property type="component" value="Unassembled WGS sequence"/>
</dbReference>
<sequence>MHKGVIACEGQKEDINEMDGVDAALNTLCKSSTAPIECTDVENIQSAQKRLEALEVTIEGLENGLESVFRRLIKTRASLLNIISQ</sequence>
<gene>
    <name evidence="2" type="ORF">Pyn_11356</name>
</gene>
<dbReference type="OrthoDB" id="1701699at2759"/>
<evidence type="ECO:0000256" key="1">
    <source>
        <dbReference type="SAM" id="Coils"/>
    </source>
</evidence>
<keyword evidence="3" id="KW-1185">Reference proteome</keyword>
<name>A0A314XNR5_PRUYE</name>
<comment type="caution">
    <text evidence="2">The sequence shown here is derived from an EMBL/GenBank/DDBJ whole genome shotgun (WGS) entry which is preliminary data.</text>
</comment>
<organism evidence="2 3">
    <name type="scientific">Prunus yedoensis var. nudiflora</name>
    <dbReference type="NCBI Taxonomy" id="2094558"/>
    <lineage>
        <taxon>Eukaryota</taxon>
        <taxon>Viridiplantae</taxon>
        <taxon>Streptophyta</taxon>
        <taxon>Embryophyta</taxon>
        <taxon>Tracheophyta</taxon>
        <taxon>Spermatophyta</taxon>
        <taxon>Magnoliopsida</taxon>
        <taxon>eudicotyledons</taxon>
        <taxon>Gunneridae</taxon>
        <taxon>Pentapetalae</taxon>
        <taxon>rosids</taxon>
        <taxon>fabids</taxon>
        <taxon>Rosales</taxon>
        <taxon>Rosaceae</taxon>
        <taxon>Amygdaloideae</taxon>
        <taxon>Amygdaleae</taxon>
        <taxon>Prunus</taxon>
    </lineage>
</organism>